<evidence type="ECO:0000313" key="3">
    <source>
        <dbReference type="Proteomes" id="UP001324533"/>
    </source>
</evidence>
<dbReference type="EMBL" id="CP139779">
    <property type="protein sequence ID" value="WQB69935.1"/>
    <property type="molecule type" value="Genomic_DNA"/>
</dbReference>
<dbReference type="InterPro" id="IPR000835">
    <property type="entry name" value="HTH_MarR-typ"/>
</dbReference>
<dbReference type="InterPro" id="IPR036388">
    <property type="entry name" value="WH-like_DNA-bd_sf"/>
</dbReference>
<reference evidence="2 3" key="1">
    <citation type="submission" date="2023-06" db="EMBL/GenBank/DDBJ databases">
        <title>Rock-solubilizing bacteria, Microbacterium invictum, promotes re-establishment of vegetation in rocky wasteland by accelerating rock bio-weathering and reshaping soil bacterial community.</title>
        <authorList>
            <person name="Liu C."/>
        </authorList>
    </citation>
    <scope>NUCLEOTIDE SEQUENCE [LARGE SCALE GENOMIC DNA]</scope>
    <source>
        <strain evidence="2 3">X-18</strain>
    </source>
</reference>
<evidence type="ECO:0000259" key="1">
    <source>
        <dbReference type="Pfam" id="PF12802"/>
    </source>
</evidence>
<dbReference type="RefSeq" id="WP_322410063.1">
    <property type="nucleotide sequence ID" value="NZ_CP139779.1"/>
</dbReference>
<protein>
    <submittedName>
        <fullName evidence="2">MarR family winged helix-turn-helix transcriptional regulator</fullName>
    </submittedName>
</protein>
<name>A0ABZ0VBK0_9MICO</name>
<evidence type="ECO:0000313" key="2">
    <source>
        <dbReference type="EMBL" id="WQB69935.1"/>
    </source>
</evidence>
<sequence length="181" mass="19661">MTSAPITAADAAVTSDTITMPLEDVIDPDEFTPRLLALLSNALVYRESHELRRQFKLGTNEWRVISALSMRPGMSATEVCEFLGMNKAVVSRSVTRLQLRALIVLSDGPRGSRPLYLTRAGAEMHDRMLPVSLRGQEIITEGLGATEVAALNEVLRGMLARIRSDAALQGAPGSPSQYPID</sequence>
<keyword evidence="3" id="KW-1185">Reference proteome</keyword>
<dbReference type="Proteomes" id="UP001324533">
    <property type="component" value="Chromosome"/>
</dbReference>
<organism evidence="2 3">
    <name type="scientific">Microbacterium invictum</name>
    <dbReference type="NCBI Taxonomy" id="515415"/>
    <lineage>
        <taxon>Bacteria</taxon>
        <taxon>Bacillati</taxon>
        <taxon>Actinomycetota</taxon>
        <taxon>Actinomycetes</taxon>
        <taxon>Micrococcales</taxon>
        <taxon>Microbacteriaceae</taxon>
        <taxon>Microbacterium</taxon>
    </lineage>
</organism>
<gene>
    <name evidence="2" type="ORF">T9R20_14730</name>
</gene>
<dbReference type="InterPro" id="IPR036390">
    <property type="entry name" value="WH_DNA-bd_sf"/>
</dbReference>
<dbReference type="Pfam" id="PF12802">
    <property type="entry name" value="MarR_2"/>
    <property type="match status" value="1"/>
</dbReference>
<dbReference type="SUPFAM" id="SSF46785">
    <property type="entry name" value="Winged helix' DNA-binding domain"/>
    <property type="match status" value="1"/>
</dbReference>
<feature type="domain" description="HTH marR-type" evidence="1">
    <location>
        <begin position="58"/>
        <end position="113"/>
    </location>
</feature>
<proteinExistence type="predicted"/>
<dbReference type="Gene3D" id="1.10.10.10">
    <property type="entry name" value="Winged helix-like DNA-binding domain superfamily/Winged helix DNA-binding domain"/>
    <property type="match status" value="1"/>
</dbReference>
<accession>A0ABZ0VBK0</accession>